<protein>
    <recommendedName>
        <fullName evidence="4">Lipoprotein</fullName>
    </recommendedName>
</protein>
<feature type="chain" id="PRO_5046713815" description="Lipoprotein" evidence="1">
    <location>
        <begin position="21"/>
        <end position="172"/>
    </location>
</feature>
<keyword evidence="1" id="KW-0732">Signal</keyword>
<accession>A0ABW0GX22</accession>
<reference evidence="3" key="1">
    <citation type="journal article" date="2019" name="Int. J. Syst. Evol. Microbiol.">
        <title>The Global Catalogue of Microorganisms (GCM) 10K type strain sequencing project: providing services to taxonomists for standard genome sequencing and annotation.</title>
        <authorList>
            <consortium name="The Broad Institute Genomics Platform"/>
            <consortium name="The Broad Institute Genome Sequencing Center for Infectious Disease"/>
            <person name="Wu L."/>
            <person name="Ma J."/>
        </authorList>
    </citation>
    <scope>NUCLEOTIDE SEQUENCE [LARGE SCALE GENOMIC DNA]</scope>
    <source>
        <strain evidence="3">CGMCC 4.1415</strain>
    </source>
</reference>
<sequence>MNRKALSILLPVMLSLSACTSPDSTRQEQTAANGHSVSPAVLQPAQAQNIRLQVAPVIGVSEELAAPLVENLQQQAHLRAIPLAGDSTSDATHILKGYFSVLNENGGATVISVWDIYDPSGNRLHRLSNQQKTQALNGAQGWPGIARQTLHTIAATSMGQLAIWLQTQQDGN</sequence>
<evidence type="ECO:0008006" key="4">
    <source>
        <dbReference type="Google" id="ProtNLM"/>
    </source>
</evidence>
<dbReference type="PROSITE" id="PS51257">
    <property type="entry name" value="PROKAR_LIPOPROTEIN"/>
    <property type="match status" value="1"/>
</dbReference>
<dbReference type="RefSeq" id="WP_378228998.1">
    <property type="nucleotide sequence ID" value="NZ_JBHSLL010000025.1"/>
</dbReference>
<evidence type="ECO:0000313" key="2">
    <source>
        <dbReference type="EMBL" id="MFC5386080.1"/>
    </source>
</evidence>
<keyword evidence="3" id="KW-1185">Reference proteome</keyword>
<evidence type="ECO:0000256" key="1">
    <source>
        <dbReference type="SAM" id="SignalP"/>
    </source>
</evidence>
<gene>
    <name evidence="2" type="ORF">ACFPLB_08890</name>
</gene>
<dbReference type="EMBL" id="JBHSLL010000025">
    <property type="protein sequence ID" value="MFC5386080.1"/>
    <property type="molecule type" value="Genomic_DNA"/>
</dbReference>
<feature type="signal peptide" evidence="1">
    <location>
        <begin position="1"/>
        <end position="20"/>
    </location>
</feature>
<evidence type="ECO:0000313" key="3">
    <source>
        <dbReference type="Proteomes" id="UP001596016"/>
    </source>
</evidence>
<name>A0ABW0GX22_9HYPH</name>
<dbReference type="Proteomes" id="UP001596016">
    <property type="component" value="Unassembled WGS sequence"/>
</dbReference>
<proteinExistence type="predicted"/>
<organism evidence="2 3">
    <name type="scientific">Aquamicrobium segne</name>
    <dbReference type="NCBI Taxonomy" id="469547"/>
    <lineage>
        <taxon>Bacteria</taxon>
        <taxon>Pseudomonadati</taxon>
        <taxon>Pseudomonadota</taxon>
        <taxon>Alphaproteobacteria</taxon>
        <taxon>Hyphomicrobiales</taxon>
        <taxon>Phyllobacteriaceae</taxon>
        <taxon>Aquamicrobium</taxon>
    </lineage>
</organism>
<comment type="caution">
    <text evidence="2">The sequence shown here is derived from an EMBL/GenBank/DDBJ whole genome shotgun (WGS) entry which is preliminary data.</text>
</comment>